<evidence type="ECO:0000256" key="6">
    <source>
        <dbReference type="PROSITE-ProRule" id="PRU00169"/>
    </source>
</evidence>
<comment type="caution">
    <text evidence="9">The sequence shown here is derived from an EMBL/GenBank/DDBJ whole genome shotgun (WGS) entry which is preliminary data.</text>
</comment>
<dbReference type="PROSITE" id="PS00622">
    <property type="entry name" value="HTH_LUXR_1"/>
    <property type="match status" value="1"/>
</dbReference>
<dbReference type="NCBIfam" id="NF007018">
    <property type="entry name" value="PRK09483.1"/>
    <property type="match status" value="1"/>
</dbReference>
<evidence type="ECO:0000259" key="7">
    <source>
        <dbReference type="PROSITE" id="PS50043"/>
    </source>
</evidence>
<keyword evidence="5" id="KW-0804">Transcription</keyword>
<keyword evidence="1 6" id="KW-0597">Phosphoprotein</keyword>
<dbReference type="InterPro" id="IPR058245">
    <property type="entry name" value="NreC/VraR/RcsB-like_REC"/>
</dbReference>
<evidence type="ECO:0000259" key="8">
    <source>
        <dbReference type="PROSITE" id="PS50110"/>
    </source>
</evidence>
<gene>
    <name evidence="9" type="primary">gacA</name>
    <name evidence="9" type="ORF">GCM10009425_37940</name>
</gene>
<proteinExistence type="predicted"/>
<feature type="modified residue" description="4-aspartylphosphate" evidence="6">
    <location>
        <position position="54"/>
    </location>
</feature>
<name>A0ABQ2H1T0_9PSED</name>
<dbReference type="PANTHER" id="PTHR43214:SF3">
    <property type="entry name" value="RESPONSE REGULATOR UVRY"/>
    <property type="match status" value="1"/>
</dbReference>
<dbReference type="InterPro" id="IPR016032">
    <property type="entry name" value="Sig_transdc_resp-reg_C-effctor"/>
</dbReference>
<dbReference type="InterPro" id="IPR011006">
    <property type="entry name" value="CheY-like_superfamily"/>
</dbReference>
<dbReference type="SMART" id="SM00448">
    <property type="entry name" value="REC"/>
    <property type="match status" value="1"/>
</dbReference>
<evidence type="ECO:0000256" key="3">
    <source>
        <dbReference type="ARBA" id="ARBA00023015"/>
    </source>
</evidence>
<dbReference type="InterPro" id="IPR000792">
    <property type="entry name" value="Tscrpt_reg_LuxR_C"/>
</dbReference>
<evidence type="ECO:0000313" key="9">
    <source>
        <dbReference type="EMBL" id="GGM23500.1"/>
    </source>
</evidence>
<dbReference type="InterPro" id="IPR001789">
    <property type="entry name" value="Sig_transdc_resp-reg_receiver"/>
</dbReference>
<evidence type="ECO:0000256" key="1">
    <source>
        <dbReference type="ARBA" id="ARBA00022553"/>
    </source>
</evidence>
<keyword evidence="3" id="KW-0805">Transcription regulation</keyword>
<dbReference type="RefSeq" id="WP_188867700.1">
    <property type="nucleotide sequence ID" value="NZ_BMNW01000009.1"/>
</dbReference>
<evidence type="ECO:0000256" key="2">
    <source>
        <dbReference type="ARBA" id="ARBA00023012"/>
    </source>
</evidence>
<evidence type="ECO:0000256" key="5">
    <source>
        <dbReference type="ARBA" id="ARBA00023163"/>
    </source>
</evidence>
<protein>
    <submittedName>
        <fullName evidence="9">Response regulator GacA</fullName>
    </submittedName>
</protein>
<keyword evidence="10" id="KW-1185">Reference proteome</keyword>
<evidence type="ECO:0000313" key="10">
    <source>
        <dbReference type="Proteomes" id="UP000616499"/>
    </source>
</evidence>
<dbReference type="Pfam" id="PF00196">
    <property type="entry name" value="GerE"/>
    <property type="match status" value="1"/>
</dbReference>
<dbReference type="Proteomes" id="UP000616499">
    <property type="component" value="Unassembled WGS sequence"/>
</dbReference>
<dbReference type="CDD" id="cd06170">
    <property type="entry name" value="LuxR_C_like"/>
    <property type="match status" value="1"/>
</dbReference>
<feature type="domain" description="Response regulatory" evidence="8">
    <location>
        <begin position="3"/>
        <end position="119"/>
    </location>
</feature>
<dbReference type="EMBL" id="BMNW01000009">
    <property type="protein sequence ID" value="GGM23500.1"/>
    <property type="molecule type" value="Genomic_DNA"/>
</dbReference>
<dbReference type="InterPro" id="IPR039420">
    <property type="entry name" value="WalR-like"/>
</dbReference>
<feature type="domain" description="HTH luxR-type" evidence="7">
    <location>
        <begin position="143"/>
        <end position="208"/>
    </location>
</feature>
<dbReference type="Gene3D" id="3.40.50.2300">
    <property type="match status" value="1"/>
</dbReference>
<dbReference type="CDD" id="cd17535">
    <property type="entry name" value="REC_NarL-like"/>
    <property type="match status" value="1"/>
</dbReference>
<dbReference type="PROSITE" id="PS50110">
    <property type="entry name" value="RESPONSE_REGULATORY"/>
    <property type="match status" value="1"/>
</dbReference>
<dbReference type="SUPFAM" id="SSF52172">
    <property type="entry name" value="CheY-like"/>
    <property type="match status" value="1"/>
</dbReference>
<dbReference type="PANTHER" id="PTHR43214">
    <property type="entry name" value="TWO-COMPONENT RESPONSE REGULATOR"/>
    <property type="match status" value="1"/>
</dbReference>
<dbReference type="SMART" id="SM00421">
    <property type="entry name" value="HTH_LUXR"/>
    <property type="match status" value="1"/>
</dbReference>
<dbReference type="PROSITE" id="PS50043">
    <property type="entry name" value="HTH_LUXR_2"/>
    <property type="match status" value="1"/>
</dbReference>
<keyword evidence="2" id="KW-0902">Two-component regulatory system</keyword>
<dbReference type="SUPFAM" id="SSF46894">
    <property type="entry name" value="C-terminal effector domain of the bipartite response regulators"/>
    <property type="match status" value="1"/>
</dbReference>
<reference evidence="10" key="1">
    <citation type="journal article" date="2019" name="Int. J. Syst. Evol. Microbiol.">
        <title>The Global Catalogue of Microorganisms (GCM) 10K type strain sequencing project: providing services to taxonomists for standard genome sequencing and annotation.</title>
        <authorList>
            <consortium name="The Broad Institute Genomics Platform"/>
            <consortium name="The Broad Institute Genome Sequencing Center for Infectious Disease"/>
            <person name="Wu L."/>
            <person name="Ma J."/>
        </authorList>
    </citation>
    <scope>NUCLEOTIDE SEQUENCE [LARGE SCALE GENOMIC DNA]</scope>
    <source>
        <strain evidence="10">JCM 13501</strain>
    </source>
</reference>
<evidence type="ECO:0000256" key="4">
    <source>
        <dbReference type="ARBA" id="ARBA00023125"/>
    </source>
</evidence>
<organism evidence="9 10">
    <name type="scientific">Pseudomonas asuensis</name>
    <dbReference type="NCBI Taxonomy" id="1825787"/>
    <lineage>
        <taxon>Bacteria</taxon>
        <taxon>Pseudomonadati</taxon>
        <taxon>Pseudomonadota</taxon>
        <taxon>Gammaproteobacteria</taxon>
        <taxon>Pseudomonadales</taxon>
        <taxon>Pseudomonadaceae</taxon>
        <taxon>Pseudomonas</taxon>
    </lineage>
</organism>
<dbReference type="Pfam" id="PF00072">
    <property type="entry name" value="Response_reg"/>
    <property type="match status" value="1"/>
</dbReference>
<keyword evidence="4" id="KW-0238">DNA-binding</keyword>
<sequence length="214" mass="23454">MIKVLVVDDHDLVMAGIIRMLADVDGIQVIGQADSGESGLKLVRELKPDVVLMDVKMPGIGGLEATRKLLRSHPEVKVIAVTACEEDPFPTRLLQAGASGYLTKGADIQEMITAIRHAFSGQRYISAQIAQQLALKSFQPQNNGTPFDLLSEREIQIALMIANCHKVQVISDKLCLSPKTVNTYRYRIYEKLSITSDVELALLAVRHGMVDATS</sequence>
<accession>A0ABQ2H1T0</accession>